<feature type="domain" description="BED-type" evidence="6">
    <location>
        <begin position="147"/>
        <end position="214"/>
    </location>
</feature>
<proteinExistence type="predicted"/>
<dbReference type="Proteomes" id="UP000694044">
    <property type="component" value="Unassembled WGS sequence"/>
</dbReference>
<evidence type="ECO:0000313" key="7">
    <source>
        <dbReference type="EMBL" id="KAG7391828.1"/>
    </source>
</evidence>
<dbReference type="GO" id="GO:0008270">
    <property type="term" value="F:zinc ion binding"/>
    <property type="evidence" value="ECO:0007669"/>
    <property type="project" value="UniProtKB-KW"/>
</dbReference>
<feature type="compositionally biased region" description="Basic and acidic residues" evidence="5">
    <location>
        <begin position="220"/>
        <end position="230"/>
    </location>
</feature>
<sequence length="317" mass="34354">MAADQQYRRPGIGGMGMDGSMDEAAFPSTPYSAVQAQRAQMQMQFQQQIHQMQLQQSQPMDSIGPATSSLIHGGNTSAGVQMTSAPMQMASSPLHQVMRTRSSDAAATGSFVSALQPRPQPSAKRGGTVITGGDEPGMPQLYKTSKMRRPELWQFIRLVVPDPPHIAAGRTYTNQDAKEAYCLKCKRIMHYNTGSSNNVSRHMAKFHATDLASFAQKVADKKMKNKKQQDRSTYVQTTGAGASSSGSASPGAGHKRRRTETMTPNSEGHVASNITVQSPNGSPRLNLDELRATEDEGSKGELTQDETEQLNAIVARE</sequence>
<dbReference type="OrthoDB" id="109171at2759"/>
<name>A0A8T1WH08_9STRA</name>
<dbReference type="InterPro" id="IPR003656">
    <property type="entry name" value="Znf_BED"/>
</dbReference>
<comment type="caution">
    <text evidence="7">The sequence shown here is derived from an EMBL/GenBank/DDBJ whole genome shotgun (WGS) entry which is preliminary data.</text>
</comment>
<evidence type="ECO:0000256" key="5">
    <source>
        <dbReference type="SAM" id="MobiDB-lite"/>
    </source>
</evidence>
<dbReference type="GO" id="GO:0003677">
    <property type="term" value="F:DNA binding"/>
    <property type="evidence" value="ECO:0007669"/>
    <property type="project" value="InterPro"/>
</dbReference>
<feature type="region of interest" description="Disordered" evidence="5">
    <location>
        <begin position="1"/>
        <end position="29"/>
    </location>
</feature>
<dbReference type="PROSITE" id="PS50808">
    <property type="entry name" value="ZF_BED"/>
    <property type="match status" value="1"/>
</dbReference>
<evidence type="ECO:0000259" key="6">
    <source>
        <dbReference type="PROSITE" id="PS50808"/>
    </source>
</evidence>
<feature type="compositionally biased region" description="Low complexity" evidence="5">
    <location>
        <begin position="239"/>
        <end position="252"/>
    </location>
</feature>
<gene>
    <name evidence="7" type="primary">DNAJC21_1</name>
    <name evidence="7" type="ORF">PHYPSEUDO_003448</name>
</gene>
<keyword evidence="3" id="KW-0862">Zinc</keyword>
<feature type="compositionally biased region" description="Polar residues" evidence="5">
    <location>
        <begin position="65"/>
        <end position="80"/>
    </location>
</feature>
<feature type="compositionally biased region" description="Low complexity" evidence="5">
    <location>
        <begin position="47"/>
        <end position="58"/>
    </location>
</feature>
<keyword evidence="2 4" id="KW-0863">Zinc-finger</keyword>
<feature type="region of interest" description="Disordered" evidence="5">
    <location>
        <begin position="220"/>
        <end position="317"/>
    </location>
</feature>
<keyword evidence="1" id="KW-0479">Metal-binding</keyword>
<evidence type="ECO:0000313" key="8">
    <source>
        <dbReference type="Proteomes" id="UP000694044"/>
    </source>
</evidence>
<feature type="compositionally biased region" description="Polar residues" evidence="5">
    <location>
        <begin position="261"/>
        <end position="283"/>
    </location>
</feature>
<keyword evidence="8" id="KW-1185">Reference proteome</keyword>
<reference evidence="7" key="1">
    <citation type="submission" date="2021-02" db="EMBL/GenBank/DDBJ databases">
        <authorList>
            <person name="Palmer J.M."/>
        </authorList>
    </citation>
    <scope>NUCLEOTIDE SEQUENCE</scope>
    <source>
        <strain evidence="7">SCRP734</strain>
    </source>
</reference>
<organism evidence="7 8">
    <name type="scientific">Phytophthora pseudosyringae</name>
    <dbReference type="NCBI Taxonomy" id="221518"/>
    <lineage>
        <taxon>Eukaryota</taxon>
        <taxon>Sar</taxon>
        <taxon>Stramenopiles</taxon>
        <taxon>Oomycota</taxon>
        <taxon>Peronosporomycetes</taxon>
        <taxon>Peronosporales</taxon>
        <taxon>Peronosporaceae</taxon>
        <taxon>Phytophthora</taxon>
    </lineage>
</organism>
<feature type="region of interest" description="Disordered" evidence="5">
    <location>
        <begin position="115"/>
        <end position="139"/>
    </location>
</feature>
<evidence type="ECO:0000256" key="4">
    <source>
        <dbReference type="PROSITE-ProRule" id="PRU00027"/>
    </source>
</evidence>
<feature type="compositionally biased region" description="Basic and acidic residues" evidence="5">
    <location>
        <begin position="286"/>
        <end position="299"/>
    </location>
</feature>
<evidence type="ECO:0000256" key="2">
    <source>
        <dbReference type="ARBA" id="ARBA00022771"/>
    </source>
</evidence>
<protein>
    <submittedName>
        <fullName evidence="7">DnaJ sub C member 21</fullName>
    </submittedName>
</protein>
<dbReference type="AlphaFoldDB" id="A0A8T1WH08"/>
<evidence type="ECO:0000256" key="3">
    <source>
        <dbReference type="ARBA" id="ARBA00022833"/>
    </source>
</evidence>
<dbReference type="EMBL" id="JAGDFM010000017">
    <property type="protein sequence ID" value="KAG7391828.1"/>
    <property type="molecule type" value="Genomic_DNA"/>
</dbReference>
<evidence type="ECO:0000256" key="1">
    <source>
        <dbReference type="ARBA" id="ARBA00022723"/>
    </source>
</evidence>
<accession>A0A8T1WH08</accession>
<feature type="region of interest" description="Disordered" evidence="5">
    <location>
        <begin position="47"/>
        <end position="80"/>
    </location>
</feature>